<accession>A0A3B0VPP9</accession>
<organism evidence="1">
    <name type="scientific">hydrothermal vent metagenome</name>
    <dbReference type="NCBI Taxonomy" id="652676"/>
    <lineage>
        <taxon>unclassified sequences</taxon>
        <taxon>metagenomes</taxon>
        <taxon>ecological metagenomes</taxon>
    </lineage>
</organism>
<evidence type="ECO:0008006" key="2">
    <source>
        <dbReference type="Google" id="ProtNLM"/>
    </source>
</evidence>
<name>A0A3B0VPP9_9ZZZZ</name>
<reference evidence="1" key="1">
    <citation type="submission" date="2018-06" db="EMBL/GenBank/DDBJ databases">
        <authorList>
            <person name="Zhirakovskaya E."/>
        </authorList>
    </citation>
    <scope>NUCLEOTIDE SEQUENCE</scope>
</reference>
<proteinExistence type="predicted"/>
<dbReference type="AlphaFoldDB" id="A0A3B0VPP9"/>
<gene>
    <name evidence="1" type="ORF">MNBD_GAMMA03-1876</name>
</gene>
<dbReference type="InterPro" id="IPR027417">
    <property type="entry name" value="P-loop_NTPase"/>
</dbReference>
<dbReference type="EMBL" id="UOFC01000064">
    <property type="protein sequence ID" value="VAW45608.1"/>
    <property type="molecule type" value="Genomic_DNA"/>
</dbReference>
<dbReference type="SUPFAM" id="SSF52540">
    <property type="entry name" value="P-loop containing nucleoside triphosphate hydrolases"/>
    <property type="match status" value="1"/>
</dbReference>
<dbReference type="Gene3D" id="3.40.50.300">
    <property type="entry name" value="P-loop containing nucleotide triphosphate hydrolases"/>
    <property type="match status" value="1"/>
</dbReference>
<protein>
    <recommendedName>
        <fullName evidence="2">Phosphoribulokinase/uridine kinase domain-containing protein</fullName>
    </recommendedName>
</protein>
<dbReference type="PANTHER" id="PTHR10285">
    <property type="entry name" value="URIDINE KINASE"/>
    <property type="match status" value="1"/>
</dbReference>
<sequence length="173" mass="20560">MKGLSIGIGGVSRAGKTSLSNYIKSLYPNKSTFLIEMDSFVKDEADIPKVRDHTDWEHPISIDFDKIRRTLEKAICEYDIVITEGILIFYSEELNHFFDKRVFINVPKIVFYKRRKEEKRWGAEPDWYLDYVWDSYLKYGKLKDSDNSTLYIHGTENWSPMLIDEHLFKRNLY</sequence>
<evidence type="ECO:0000313" key="1">
    <source>
        <dbReference type="EMBL" id="VAW45608.1"/>
    </source>
</evidence>